<dbReference type="AlphaFoldDB" id="A0A7W3PPW6"/>
<protein>
    <submittedName>
        <fullName evidence="3">Uncharacterized protein</fullName>
    </submittedName>
</protein>
<sequence length="474" mass="48707">MTETTTTVRQKRSTGRAWLAGVLVTLGVLLAPTAVVAHWATVEITNTQQFVNTLGPLAKDPAVQALIVDEVTGLINDQVDISTVTDSLLTGLGDALNLPKAAKDALGLVSGPIASGVTALIHNVVADVVASDAFQAAWTKTLTLTQTQVVALLNGSPNSMLTLDNDGTISLPLKPLIQDVKVALVDQGVSFASAIPEIDTSVVIAKIPELALARVIYQIGVGVGLWLPWVVLGLLAAGVFVANRRPRALLGMSIAMGIVLGILAIGFGTGGIVVAASIEPAFAAAAAVVYAALVTYVLHIVAALITLAVILGFTGWAFGESIAAGKLRATINKNMDAIRGALGQTNLPFTTASPVMHRYRVLARVVILALMALGIIGSNPLNVGAVLGFTILGVIVLGAYEILQRSVVEAPVVEAPVVEAPVVTATVARKPAMRKPVAEKPAGAKPAGIKPAGIKPAVKKPAARKPAAPKPTAE</sequence>
<dbReference type="RefSeq" id="WP_182485383.1">
    <property type="nucleotide sequence ID" value="NZ_JACGWU010000009.1"/>
</dbReference>
<evidence type="ECO:0000256" key="2">
    <source>
        <dbReference type="SAM" id="Phobius"/>
    </source>
</evidence>
<accession>A0A7W3PPW6</accession>
<feature type="region of interest" description="Disordered" evidence="1">
    <location>
        <begin position="432"/>
        <end position="474"/>
    </location>
</feature>
<organism evidence="3 4">
    <name type="scientific">Alpinimonas psychrophila</name>
    <dbReference type="NCBI Taxonomy" id="748908"/>
    <lineage>
        <taxon>Bacteria</taxon>
        <taxon>Bacillati</taxon>
        <taxon>Actinomycetota</taxon>
        <taxon>Actinomycetes</taxon>
        <taxon>Micrococcales</taxon>
        <taxon>Microbacteriaceae</taxon>
        <taxon>Alpinimonas</taxon>
    </lineage>
</organism>
<dbReference type="Proteomes" id="UP000524237">
    <property type="component" value="Unassembled WGS sequence"/>
</dbReference>
<gene>
    <name evidence="3" type="ORF">FB555_002094</name>
</gene>
<proteinExistence type="predicted"/>
<feature type="compositionally biased region" description="Low complexity" evidence="1">
    <location>
        <begin position="439"/>
        <end position="456"/>
    </location>
</feature>
<name>A0A7W3PPW6_9MICO</name>
<comment type="caution">
    <text evidence="3">The sequence shown here is derived from an EMBL/GenBank/DDBJ whole genome shotgun (WGS) entry which is preliminary data.</text>
</comment>
<feature type="transmembrane region" description="Helical" evidence="2">
    <location>
        <begin position="290"/>
        <end position="318"/>
    </location>
</feature>
<feature type="transmembrane region" description="Helical" evidence="2">
    <location>
        <begin position="383"/>
        <end position="403"/>
    </location>
</feature>
<evidence type="ECO:0000313" key="3">
    <source>
        <dbReference type="EMBL" id="MBA8829967.1"/>
    </source>
</evidence>
<feature type="transmembrane region" description="Helical" evidence="2">
    <location>
        <begin position="215"/>
        <end position="242"/>
    </location>
</feature>
<evidence type="ECO:0000313" key="4">
    <source>
        <dbReference type="Proteomes" id="UP000524237"/>
    </source>
</evidence>
<feature type="transmembrane region" description="Helical" evidence="2">
    <location>
        <begin position="254"/>
        <end position="278"/>
    </location>
</feature>
<feature type="transmembrane region" description="Helical" evidence="2">
    <location>
        <begin position="361"/>
        <end position="377"/>
    </location>
</feature>
<dbReference type="EMBL" id="JACGWU010000009">
    <property type="protein sequence ID" value="MBA8829967.1"/>
    <property type="molecule type" value="Genomic_DNA"/>
</dbReference>
<evidence type="ECO:0000256" key="1">
    <source>
        <dbReference type="SAM" id="MobiDB-lite"/>
    </source>
</evidence>
<keyword evidence="2" id="KW-1133">Transmembrane helix</keyword>
<keyword evidence="4" id="KW-1185">Reference proteome</keyword>
<reference evidence="3 4" key="1">
    <citation type="submission" date="2020-07" db="EMBL/GenBank/DDBJ databases">
        <title>Sequencing the genomes of 1000 actinobacteria strains.</title>
        <authorList>
            <person name="Klenk H.-P."/>
        </authorList>
    </citation>
    <scope>NUCLEOTIDE SEQUENCE [LARGE SCALE GENOMIC DNA]</scope>
    <source>
        <strain evidence="3 4">DSM 23737</strain>
    </source>
</reference>
<keyword evidence="2" id="KW-0812">Transmembrane</keyword>
<keyword evidence="2" id="KW-0472">Membrane</keyword>